<proteinExistence type="predicted"/>
<reference evidence="2" key="1">
    <citation type="submission" date="2023-08" db="EMBL/GenBank/DDBJ databases">
        <title>Mucin Metabolism Genes Underlie the Key Renovations of Bacteroides xylanisolvens Genomes in Captive Great Apes.</title>
        <authorList>
            <person name="Nishida A.H."/>
        </authorList>
    </citation>
    <scope>NUCLEOTIDE SEQUENCE</scope>
    <source>
        <strain evidence="2">P13.H9</strain>
    </source>
</reference>
<evidence type="ECO:0000259" key="1">
    <source>
        <dbReference type="Pfam" id="PF14355"/>
    </source>
</evidence>
<feature type="domain" description="Abortive infection protein-like C-terminal" evidence="1">
    <location>
        <begin position="176"/>
        <end position="258"/>
    </location>
</feature>
<dbReference type="InterPro" id="IPR026001">
    <property type="entry name" value="Abi-like_C"/>
</dbReference>
<comment type="caution">
    <text evidence="2">The sequence shown here is derived from an EMBL/GenBank/DDBJ whole genome shotgun (WGS) entry which is preliminary data.</text>
</comment>
<dbReference type="EMBL" id="JAIWYE010000037">
    <property type="protein sequence ID" value="MCA4706199.1"/>
    <property type="molecule type" value="Genomic_DNA"/>
</dbReference>
<organism evidence="2 3">
    <name type="scientific">Bacteroides xylanisolvens</name>
    <dbReference type="NCBI Taxonomy" id="371601"/>
    <lineage>
        <taxon>Bacteria</taxon>
        <taxon>Pseudomonadati</taxon>
        <taxon>Bacteroidota</taxon>
        <taxon>Bacteroidia</taxon>
        <taxon>Bacteroidales</taxon>
        <taxon>Bacteroidaceae</taxon>
        <taxon>Bacteroides</taxon>
    </lineage>
</organism>
<dbReference type="RefSeq" id="WP_225451207.1">
    <property type="nucleotide sequence ID" value="NZ_JAIWXB010000037.1"/>
</dbReference>
<gene>
    <name evidence="2" type="ORF">LD004_21585</name>
</gene>
<dbReference type="Proteomes" id="UP001198461">
    <property type="component" value="Unassembled WGS sequence"/>
</dbReference>
<sequence>MKLSDIEIGTIVNFLNEGGYVLDFSTADFDAFTYKSIGVPLCETYRLSKGKSLIAYINDAKYEDKIKLLSDLIKYYELSSMKEHDEENRKNRAVAYKKCRGILDKAGGTMVMTATAETLKEAFDSDYISAQIDLMLNLKDENPTEAIGKAKELIESCCKTILELEGCSVDKDWEVPRLVDETFKHFHLMPKNISDDVKGAKSIKAILGNLKAIAQGVAELRNLYGSGHGKSSSYKGLESRHASLAIGSSTTLVRFLWDSYERHHNNEVN</sequence>
<dbReference type="Pfam" id="PF14355">
    <property type="entry name" value="Abi_C"/>
    <property type="match status" value="1"/>
</dbReference>
<evidence type="ECO:0000313" key="3">
    <source>
        <dbReference type="Proteomes" id="UP001198461"/>
    </source>
</evidence>
<accession>A0AAW4T489</accession>
<evidence type="ECO:0000313" key="2">
    <source>
        <dbReference type="EMBL" id="MCA4706199.1"/>
    </source>
</evidence>
<protein>
    <submittedName>
        <fullName evidence="2">Abortive infection family protein</fullName>
    </submittedName>
</protein>
<name>A0AAW4T489_9BACE</name>
<dbReference type="AlphaFoldDB" id="A0AAW4T489"/>